<dbReference type="AlphaFoldDB" id="A0AAQ3X512"/>
<protein>
    <submittedName>
        <fullName evidence="2">Uncharacterized protein</fullName>
    </submittedName>
</protein>
<evidence type="ECO:0000313" key="2">
    <source>
        <dbReference type="EMBL" id="WVZ84745.1"/>
    </source>
</evidence>
<reference evidence="2 3" key="1">
    <citation type="submission" date="2024-02" db="EMBL/GenBank/DDBJ databases">
        <title>High-quality chromosome-scale genome assembly of Pensacola bahiagrass (Paspalum notatum Flugge var. saurae).</title>
        <authorList>
            <person name="Vega J.M."/>
            <person name="Podio M."/>
            <person name="Orjuela J."/>
            <person name="Siena L.A."/>
            <person name="Pessino S.C."/>
            <person name="Combes M.C."/>
            <person name="Mariac C."/>
            <person name="Albertini E."/>
            <person name="Pupilli F."/>
            <person name="Ortiz J.P.A."/>
            <person name="Leblanc O."/>
        </authorList>
    </citation>
    <scope>NUCLEOTIDE SEQUENCE [LARGE SCALE GENOMIC DNA]</scope>
    <source>
        <strain evidence="2">R1</strain>
        <tissue evidence="2">Leaf</tissue>
    </source>
</reference>
<dbReference type="EMBL" id="CP144751">
    <property type="protein sequence ID" value="WVZ84745.1"/>
    <property type="molecule type" value="Genomic_DNA"/>
</dbReference>
<feature type="region of interest" description="Disordered" evidence="1">
    <location>
        <begin position="1"/>
        <end position="26"/>
    </location>
</feature>
<keyword evidence="3" id="KW-1185">Reference proteome</keyword>
<proteinExistence type="predicted"/>
<evidence type="ECO:0000313" key="3">
    <source>
        <dbReference type="Proteomes" id="UP001341281"/>
    </source>
</evidence>
<sequence>MSYHYLRRPYLPPDASPTARRLPRRRVPRRAATVVAPRTFNSVDFDHFGRRAWRAANAGAEQLSFEARQVLDLPEAHVGLSRCPCAHRAGVSLLLRQFLLQLAKGSDSLCPLSISSCVTCSGSNLWLIWVIYCLDCEDFPLPCLLCSTFTWIR</sequence>
<organism evidence="2 3">
    <name type="scientific">Paspalum notatum var. saurae</name>
    <dbReference type="NCBI Taxonomy" id="547442"/>
    <lineage>
        <taxon>Eukaryota</taxon>
        <taxon>Viridiplantae</taxon>
        <taxon>Streptophyta</taxon>
        <taxon>Embryophyta</taxon>
        <taxon>Tracheophyta</taxon>
        <taxon>Spermatophyta</taxon>
        <taxon>Magnoliopsida</taxon>
        <taxon>Liliopsida</taxon>
        <taxon>Poales</taxon>
        <taxon>Poaceae</taxon>
        <taxon>PACMAD clade</taxon>
        <taxon>Panicoideae</taxon>
        <taxon>Andropogonodae</taxon>
        <taxon>Paspaleae</taxon>
        <taxon>Paspalinae</taxon>
        <taxon>Paspalum</taxon>
    </lineage>
</organism>
<accession>A0AAQ3X512</accession>
<evidence type="ECO:0000256" key="1">
    <source>
        <dbReference type="SAM" id="MobiDB-lite"/>
    </source>
</evidence>
<dbReference type="Proteomes" id="UP001341281">
    <property type="component" value="Chromosome 07"/>
</dbReference>
<gene>
    <name evidence="2" type="ORF">U9M48_031736</name>
</gene>
<name>A0AAQ3X512_PASNO</name>